<dbReference type="AlphaFoldDB" id="A0A820PXD1"/>
<proteinExistence type="predicted"/>
<accession>A0A820PXD1</accession>
<protein>
    <submittedName>
        <fullName evidence="1">Uncharacterized protein</fullName>
    </submittedName>
</protein>
<dbReference type="EMBL" id="CAJOBB010025574">
    <property type="protein sequence ID" value="CAF4409463.1"/>
    <property type="molecule type" value="Genomic_DNA"/>
</dbReference>
<evidence type="ECO:0000313" key="1">
    <source>
        <dbReference type="EMBL" id="CAF4409463.1"/>
    </source>
</evidence>
<evidence type="ECO:0000313" key="2">
    <source>
        <dbReference type="Proteomes" id="UP000663868"/>
    </source>
</evidence>
<feature type="non-terminal residue" evidence="1">
    <location>
        <position position="1"/>
    </location>
</feature>
<reference evidence="1" key="1">
    <citation type="submission" date="2021-02" db="EMBL/GenBank/DDBJ databases">
        <authorList>
            <person name="Nowell W R."/>
        </authorList>
    </citation>
    <scope>NUCLEOTIDE SEQUENCE</scope>
</reference>
<name>A0A820PXD1_9BILA</name>
<dbReference type="Proteomes" id="UP000663868">
    <property type="component" value="Unassembled WGS sequence"/>
</dbReference>
<comment type="caution">
    <text evidence="1">The sequence shown here is derived from an EMBL/GenBank/DDBJ whole genome shotgun (WGS) entry which is preliminary data.</text>
</comment>
<sequence>TQGYIPHSILIPITSNNQVDILSSPPPIPIRQDLQIPTRVPLPLPRTSLRSNVGQTLNILPRNHTGSDPCLINSAHDVEEQENEGIYLNQVDCRSSSSTALSTHEYHQYAAIDHDDCIIETSNIQEEVL</sequence>
<organism evidence="1 2">
    <name type="scientific">Adineta steineri</name>
    <dbReference type="NCBI Taxonomy" id="433720"/>
    <lineage>
        <taxon>Eukaryota</taxon>
        <taxon>Metazoa</taxon>
        <taxon>Spiralia</taxon>
        <taxon>Gnathifera</taxon>
        <taxon>Rotifera</taxon>
        <taxon>Eurotatoria</taxon>
        <taxon>Bdelloidea</taxon>
        <taxon>Adinetida</taxon>
        <taxon>Adinetidae</taxon>
        <taxon>Adineta</taxon>
    </lineage>
</organism>
<gene>
    <name evidence="1" type="ORF">KXQ929_LOCUS51498</name>
</gene>